<organism evidence="3 4">
    <name type="scientific">Salarias fasciatus</name>
    <name type="common">Jewelled blenny</name>
    <name type="synonym">Blennius fasciatus</name>
    <dbReference type="NCBI Taxonomy" id="181472"/>
    <lineage>
        <taxon>Eukaryota</taxon>
        <taxon>Metazoa</taxon>
        <taxon>Chordata</taxon>
        <taxon>Craniata</taxon>
        <taxon>Vertebrata</taxon>
        <taxon>Euteleostomi</taxon>
        <taxon>Actinopterygii</taxon>
        <taxon>Neopterygii</taxon>
        <taxon>Teleostei</taxon>
        <taxon>Neoteleostei</taxon>
        <taxon>Acanthomorphata</taxon>
        <taxon>Ovalentaria</taxon>
        <taxon>Blenniimorphae</taxon>
        <taxon>Blenniiformes</taxon>
        <taxon>Blennioidei</taxon>
        <taxon>Blenniidae</taxon>
        <taxon>Salariinae</taxon>
        <taxon>Salarias</taxon>
    </lineage>
</organism>
<accession>A0A672JJR2</accession>
<dbReference type="PANTHER" id="PTHR33332">
    <property type="entry name" value="REVERSE TRANSCRIPTASE DOMAIN-CONTAINING PROTEIN"/>
    <property type="match status" value="1"/>
</dbReference>
<dbReference type="CDD" id="cd01650">
    <property type="entry name" value="RT_nLTR_like"/>
    <property type="match status" value="1"/>
</dbReference>
<feature type="compositionally biased region" description="Polar residues" evidence="1">
    <location>
        <begin position="319"/>
        <end position="337"/>
    </location>
</feature>
<reference evidence="3" key="3">
    <citation type="submission" date="2025-09" db="UniProtKB">
        <authorList>
            <consortium name="Ensembl"/>
        </authorList>
    </citation>
    <scope>IDENTIFICATION</scope>
</reference>
<dbReference type="Ensembl" id="ENSSFAT00005054924.1">
    <property type="protein sequence ID" value="ENSSFAP00005053250.1"/>
    <property type="gene ID" value="ENSSFAG00005025459.1"/>
</dbReference>
<feature type="domain" description="Reverse transcriptase" evidence="2">
    <location>
        <begin position="74"/>
        <end position="337"/>
    </location>
</feature>
<evidence type="ECO:0000256" key="1">
    <source>
        <dbReference type="SAM" id="MobiDB-lite"/>
    </source>
</evidence>
<feature type="region of interest" description="Disordered" evidence="1">
    <location>
        <begin position="317"/>
        <end position="337"/>
    </location>
</feature>
<evidence type="ECO:0000259" key="2">
    <source>
        <dbReference type="PROSITE" id="PS50878"/>
    </source>
</evidence>
<proteinExistence type="predicted"/>
<keyword evidence="4" id="KW-1185">Reference proteome</keyword>
<dbReference type="InterPro" id="IPR000477">
    <property type="entry name" value="RT_dom"/>
</dbReference>
<evidence type="ECO:0000313" key="4">
    <source>
        <dbReference type="Proteomes" id="UP000472267"/>
    </source>
</evidence>
<dbReference type="Pfam" id="PF00078">
    <property type="entry name" value="RVT_1"/>
    <property type="match status" value="1"/>
</dbReference>
<name>A0A672JJR2_SALFA</name>
<dbReference type="AlphaFoldDB" id="A0A672JJR2"/>
<sequence length="337" mass="37059">MSIRQAITPVPTAFTSISAAQCVFESFDPVTLVDLKIAVQGLKSTTCALDTVPTHIMKEAVDILGPCLVSFINSCFSLGIVPAALKHAIVKPLLKKPGLDPSLLSNFRPISHLPFLSKLMEKLVFSQLLFHLNSNGIADKFQSGFRSRHSTESALLRVHNDILTALDSRSSVVLVLLDLTAAFDTVDHSILISRLQHTVGLQGAVLNWFSSYLSNRSFTVHINEFASSAAPLSSGVPQGSILGPILFSLYMLPLGRLISSHNIQFHFYADDLQIYLPVIYNDRSALDPLNNCLHTIKQWLSQNFLHLNEEKTEYIHFSSDPTHSSPDFGSSSPQFAS</sequence>
<protein>
    <recommendedName>
        <fullName evidence="2">Reverse transcriptase domain-containing protein</fullName>
    </recommendedName>
</protein>
<reference evidence="3" key="2">
    <citation type="submission" date="2025-08" db="UniProtKB">
        <authorList>
            <consortium name="Ensembl"/>
        </authorList>
    </citation>
    <scope>IDENTIFICATION</scope>
</reference>
<dbReference type="SUPFAM" id="SSF56672">
    <property type="entry name" value="DNA/RNA polymerases"/>
    <property type="match status" value="1"/>
</dbReference>
<dbReference type="Proteomes" id="UP000472267">
    <property type="component" value="Chromosome 10"/>
</dbReference>
<evidence type="ECO:0000313" key="3">
    <source>
        <dbReference type="Ensembl" id="ENSSFAP00005053250.1"/>
    </source>
</evidence>
<dbReference type="InParanoid" id="A0A672JJR2"/>
<dbReference type="PROSITE" id="PS50878">
    <property type="entry name" value="RT_POL"/>
    <property type="match status" value="1"/>
</dbReference>
<reference evidence="3" key="1">
    <citation type="submission" date="2019-06" db="EMBL/GenBank/DDBJ databases">
        <authorList>
            <consortium name="Wellcome Sanger Institute Data Sharing"/>
        </authorList>
    </citation>
    <scope>NUCLEOTIDE SEQUENCE [LARGE SCALE GENOMIC DNA]</scope>
</reference>
<dbReference type="InterPro" id="IPR043502">
    <property type="entry name" value="DNA/RNA_pol_sf"/>
</dbReference>
<dbReference type="OMA" id="VPTHIMK"/>